<feature type="domain" description="Terpene synthase metal-binding" evidence="6">
    <location>
        <begin position="289"/>
        <end position="528"/>
    </location>
</feature>
<sequence>MATTTLTTATMAASTVKYRRVRSSHIRPPLRLSSWPLTYQPPSLSFPTRESTKIHPRSSIITSVSLHDKYWVAAAPTDEFTQSMEALEIRVRKALRNSTDPKETLKMIDTIQHLGISHHFEQDIDTTLRGLCGWDAGDDLFATALHFRLLRYNASIPCSSGVFKKFMDETGRFKESIVRDTWGLLSLYEASYLGGESDEDILKEAMQFTKLHLGRSLSLLSPDEGRHVARALRLPRHLRMARLEARDYIHEYETCSNHMPALLTLAKLDYDMLQSLHQKELAEICRWWKELGLVDRLGFARDKPSECFLWTVGIFPEPYYSDCRIELTKTICILLVMDDMFDSYGSLDELVLFTEAIRRWDLDAMQELPEYMKICYMALYNTTNEIAFRVQKQHGLTVVSHLKRTWIDIFEAFLEEAKWFNRGHTPSFEEYLENGVISAGSYMALVHSFFLMGDHLSNQNVSMLMNPYPRLFTVSGQILRLWDDLGTSTEEQERGDNASSIQCYMRENNHLEEDEARKYIKERIGKLWWELNSIAMASKSMPWSTMKASLNVARTAQVIYEHGDDKSAYSVDDYVQALLFQSFSNF</sequence>
<dbReference type="SFLD" id="SFLDS00005">
    <property type="entry name" value="Isoprenoid_Synthase_Type_I"/>
    <property type="match status" value="1"/>
</dbReference>
<dbReference type="Gene3D" id="1.50.10.130">
    <property type="entry name" value="Terpene synthase, N-terminal domain"/>
    <property type="match status" value="1"/>
</dbReference>
<dbReference type="Proteomes" id="UP001293593">
    <property type="component" value="Unassembled WGS sequence"/>
</dbReference>
<dbReference type="GO" id="GO:0000287">
    <property type="term" value="F:magnesium ion binding"/>
    <property type="evidence" value="ECO:0007669"/>
    <property type="project" value="InterPro"/>
</dbReference>
<dbReference type="SFLD" id="SFLDG01019">
    <property type="entry name" value="Terpene_Cyclase_Like_1_C_Termi"/>
    <property type="match status" value="1"/>
</dbReference>
<dbReference type="CDD" id="cd00684">
    <property type="entry name" value="Terpene_cyclase_plant_C1"/>
    <property type="match status" value="1"/>
</dbReference>
<dbReference type="InterPro" id="IPR034741">
    <property type="entry name" value="Terpene_cyclase-like_1_C"/>
</dbReference>
<dbReference type="Gene3D" id="1.10.600.10">
    <property type="entry name" value="Farnesyl Diphosphate Synthase"/>
    <property type="match status" value="1"/>
</dbReference>
<dbReference type="PANTHER" id="PTHR31225:SF137">
    <property type="entry name" value="TERPENE SYNTHASE 11-RELATED"/>
    <property type="match status" value="1"/>
</dbReference>
<evidence type="ECO:0000256" key="1">
    <source>
        <dbReference type="ARBA" id="ARBA00001946"/>
    </source>
</evidence>
<keyword evidence="3" id="KW-0460">Magnesium</keyword>
<dbReference type="Pfam" id="PF01397">
    <property type="entry name" value="Terpene_synth"/>
    <property type="match status" value="1"/>
</dbReference>
<comment type="caution">
    <text evidence="7">The sequence shown here is derived from an EMBL/GenBank/DDBJ whole genome shotgun (WGS) entry which is preliminary data.</text>
</comment>
<dbReference type="PANTHER" id="PTHR31225">
    <property type="entry name" value="OS04G0344100 PROTEIN-RELATED"/>
    <property type="match status" value="1"/>
</dbReference>
<protein>
    <submittedName>
        <fullName evidence="7">Uncharacterized protein</fullName>
    </submittedName>
</protein>
<dbReference type="GO" id="GO:0010333">
    <property type="term" value="F:terpene synthase activity"/>
    <property type="evidence" value="ECO:0007669"/>
    <property type="project" value="InterPro"/>
</dbReference>
<dbReference type="InterPro" id="IPR036965">
    <property type="entry name" value="Terpene_synth_N_sf"/>
</dbReference>
<evidence type="ECO:0000256" key="2">
    <source>
        <dbReference type="ARBA" id="ARBA00022723"/>
    </source>
</evidence>
<organism evidence="7 8">
    <name type="scientific">Acacia crassicarpa</name>
    <name type="common">northern wattle</name>
    <dbReference type="NCBI Taxonomy" id="499986"/>
    <lineage>
        <taxon>Eukaryota</taxon>
        <taxon>Viridiplantae</taxon>
        <taxon>Streptophyta</taxon>
        <taxon>Embryophyta</taxon>
        <taxon>Tracheophyta</taxon>
        <taxon>Spermatophyta</taxon>
        <taxon>Magnoliopsida</taxon>
        <taxon>eudicotyledons</taxon>
        <taxon>Gunneridae</taxon>
        <taxon>Pentapetalae</taxon>
        <taxon>rosids</taxon>
        <taxon>fabids</taxon>
        <taxon>Fabales</taxon>
        <taxon>Fabaceae</taxon>
        <taxon>Caesalpinioideae</taxon>
        <taxon>mimosoid clade</taxon>
        <taxon>Acacieae</taxon>
        <taxon>Acacia</taxon>
    </lineage>
</organism>
<gene>
    <name evidence="7" type="ORF">QN277_008400</name>
</gene>
<dbReference type="InterPro" id="IPR008930">
    <property type="entry name" value="Terpenoid_cyclase/PrenylTrfase"/>
</dbReference>
<dbReference type="InterPro" id="IPR005630">
    <property type="entry name" value="Terpene_synthase_metal-bd"/>
</dbReference>
<keyword evidence="2" id="KW-0479">Metal-binding</keyword>
<evidence type="ECO:0000313" key="8">
    <source>
        <dbReference type="Proteomes" id="UP001293593"/>
    </source>
</evidence>
<reference evidence="7" key="1">
    <citation type="submission" date="2023-10" db="EMBL/GenBank/DDBJ databases">
        <title>Chromosome-level genome of the transformable northern wattle, Acacia crassicarpa.</title>
        <authorList>
            <person name="Massaro I."/>
            <person name="Sinha N.R."/>
            <person name="Poethig S."/>
            <person name="Leichty A.R."/>
        </authorList>
    </citation>
    <scope>NUCLEOTIDE SEQUENCE</scope>
    <source>
        <strain evidence="7">Acra3RX</strain>
        <tissue evidence="7">Leaf</tissue>
    </source>
</reference>
<evidence type="ECO:0000259" key="6">
    <source>
        <dbReference type="Pfam" id="PF03936"/>
    </source>
</evidence>
<accession>A0AAE1IQA9</accession>
<dbReference type="InterPro" id="IPR001906">
    <property type="entry name" value="Terpene_synth_N"/>
</dbReference>
<dbReference type="SUPFAM" id="SSF48576">
    <property type="entry name" value="Terpenoid synthases"/>
    <property type="match status" value="1"/>
</dbReference>
<name>A0AAE1IQA9_9FABA</name>
<dbReference type="InterPro" id="IPR050148">
    <property type="entry name" value="Terpene_synthase-like"/>
</dbReference>
<dbReference type="EMBL" id="JAWXYG010000013">
    <property type="protein sequence ID" value="KAK4255396.1"/>
    <property type="molecule type" value="Genomic_DNA"/>
</dbReference>
<evidence type="ECO:0000259" key="5">
    <source>
        <dbReference type="Pfam" id="PF01397"/>
    </source>
</evidence>
<feature type="domain" description="Terpene synthase N-terminal" evidence="5">
    <location>
        <begin position="67"/>
        <end position="231"/>
    </location>
</feature>
<dbReference type="FunFam" id="1.10.600.10:FF:000007">
    <property type="entry name" value="Isoprene synthase, chloroplastic"/>
    <property type="match status" value="1"/>
</dbReference>
<dbReference type="Pfam" id="PF03936">
    <property type="entry name" value="Terpene_synth_C"/>
    <property type="match status" value="1"/>
</dbReference>
<proteinExistence type="predicted"/>
<dbReference type="AlphaFoldDB" id="A0AAE1IQA9"/>
<evidence type="ECO:0000313" key="7">
    <source>
        <dbReference type="EMBL" id="KAK4255396.1"/>
    </source>
</evidence>
<evidence type="ECO:0000256" key="4">
    <source>
        <dbReference type="ARBA" id="ARBA00023239"/>
    </source>
</evidence>
<keyword evidence="4" id="KW-0456">Lyase</keyword>
<evidence type="ECO:0000256" key="3">
    <source>
        <dbReference type="ARBA" id="ARBA00022842"/>
    </source>
</evidence>
<dbReference type="InterPro" id="IPR044814">
    <property type="entry name" value="Terpene_cyclase_plant_C1"/>
</dbReference>
<dbReference type="SUPFAM" id="SSF48239">
    <property type="entry name" value="Terpenoid cyclases/Protein prenyltransferases"/>
    <property type="match status" value="1"/>
</dbReference>
<dbReference type="InterPro" id="IPR008949">
    <property type="entry name" value="Isoprenoid_synthase_dom_sf"/>
</dbReference>
<keyword evidence="8" id="KW-1185">Reference proteome</keyword>
<dbReference type="GO" id="GO:0016102">
    <property type="term" value="P:diterpenoid biosynthetic process"/>
    <property type="evidence" value="ECO:0007669"/>
    <property type="project" value="InterPro"/>
</dbReference>
<comment type="cofactor">
    <cofactor evidence="1">
        <name>Mg(2+)</name>
        <dbReference type="ChEBI" id="CHEBI:18420"/>
    </cofactor>
</comment>